<evidence type="ECO:0000256" key="3">
    <source>
        <dbReference type="ARBA" id="ARBA00022691"/>
    </source>
</evidence>
<gene>
    <name evidence="5" type="ORF">SAY86_013754</name>
</gene>
<comment type="caution">
    <text evidence="5">The sequence shown here is derived from an EMBL/GenBank/DDBJ whole genome shotgun (WGS) entry which is preliminary data.</text>
</comment>
<dbReference type="GO" id="GO:0032259">
    <property type="term" value="P:methylation"/>
    <property type="evidence" value="ECO:0007669"/>
    <property type="project" value="UniProtKB-KW"/>
</dbReference>
<dbReference type="Gene3D" id="3.40.50.150">
    <property type="entry name" value="Vaccinia Virus protein VP39"/>
    <property type="match status" value="2"/>
</dbReference>
<evidence type="ECO:0000313" key="6">
    <source>
        <dbReference type="Proteomes" id="UP001346149"/>
    </source>
</evidence>
<name>A0AAN7QM43_TRANT</name>
<dbReference type="SUPFAM" id="SSF53335">
    <property type="entry name" value="S-adenosyl-L-methionine-dependent methyltransferases"/>
    <property type="match status" value="1"/>
</dbReference>
<evidence type="ECO:0000256" key="1">
    <source>
        <dbReference type="ARBA" id="ARBA00022603"/>
    </source>
</evidence>
<dbReference type="PANTHER" id="PTHR11061">
    <property type="entry name" value="RNA M5U METHYLTRANSFERASE"/>
    <property type="match status" value="1"/>
</dbReference>
<evidence type="ECO:0000256" key="2">
    <source>
        <dbReference type="ARBA" id="ARBA00022679"/>
    </source>
</evidence>
<accession>A0AAN7QM43</accession>
<dbReference type="EMBL" id="JAXQNO010000020">
    <property type="protein sequence ID" value="KAK4771979.1"/>
    <property type="molecule type" value="Genomic_DNA"/>
</dbReference>
<dbReference type="InterPro" id="IPR010280">
    <property type="entry name" value="U5_MeTrfase_fam"/>
</dbReference>
<dbReference type="InterPro" id="IPR025521">
    <property type="entry name" value="Neprosin_propep"/>
</dbReference>
<proteinExistence type="predicted"/>
<keyword evidence="1" id="KW-0489">Methyltransferase</keyword>
<dbReference type="Pfam" id="PF14365">
    <property type="entry name" value="Neprosin_AP"/>
    <property type="match status" value="1"/>
</dbReference>
<keyword evidence="6" id="KW-1185">Reference proteome</keyword>
<dbReference type="AlphaFoldDB" id="A0AAN7QM43"/>
<dbReference type="GO" id="GO:0006396">
    <property type="term" value="P:RNA processing"/>
    <property type="evidence" value="ECO:0007669"/>
    <property type="project" value="InterPro"/>
</dbReference>
<dbReference type="Gene3D" id="2.40.50.1070">
    <property type="match status" value="1"/>
</dbReference>
<dbReference type="PANTHER" id="PTHR11061:SF30">
    <property type="entry name" value="TRNA (URACIL(54)-C(5))-METHYLTRANSFERASE"/>
    <property type="match status" value="1"/>
</dbReference>
<keyword evidence="3" id="KW-0949">S-adenosyl-L-methionine</keyword>
<dbReference type="GO" id="GO:0008173">
    <property type="term" value="F:RNA methyltransferase activity"/>
    <property type="evidence" value="ECO:0007669"/>
    <property type="project" value="InterPro"/>
</dbReference>
<evidence type="ECO:0000259" key="4">
    <source>
        <dbReference type="Pfam" id="PF14365"/>
    </source>
</evidence>
<dbReference type="Proteomes" id="UP001346149">
    <property type="component" value="Unassembled WGS sequence"/>
</dbReference>
<evidence type="ECO:0000313" key="5">
    <source>
        <dbReference type="EMBL" id="KAK4771979.1"/>
    </source>
</evidence>
<feature type="domain" description="Neprosin activation peptide" evidence="4">
    <location>
        <begin position="144"/>
        <end position="216"/>
    </location>
</feature>
<sequence>MVNFFASSYESELLKPLVDRISSFPEVVSIVNNVNTSIGNTSVGVEGLHFVEMLGGLTFQISANSFFQTNTQHAEVLYELIEDCVGLKDDGLEIVLDLFCGTGTIGLTLARRAPRIIYVSCNPATWARDLDYLCHGVDVKDEVLIDCMEVYKHPSLRLPLLKNHNLEMKKPATSFPGEQETAKSHVGGTLPAAWSEPDYGGCPTGTVPIIRTKNMEAQLAAAAAVADDWIG</sequence>
<reference evidence="5 6" key="1">
    <citation type="journal article" date="2023" name="Hortic Res">
        <title>Pangenome of water caltrop reveals structural variations and asymmetric subgenome divergence after allopolyploidization.</title>
        <authorList>
            <person name="Zhang X."/>
            <person name="Chen Y."/>
            <person name="Wang L."/>
            <person name="Yuan Y."/>
            <person name="Fang M."/>
            <person name="Shi L."/>
            <person name="Lu R."/>
            <person name="Comes H.P."/>
            <person name="Ma Y."/>
            <person name="Chen Y."/>
            <person name="Huang G."/>
            <person name="Zhou Y."/>
            <person name="Zheng Z."/>
            <person name="Qiu Y."/>
        </authorList>
    </citation>
    <scope>NUCLEOTIDE SEQUENCE [LARGE SCALE GENOMIC DNA]</scope>
    <source>
        <strain evidence="5">F231</strain>
    </source>
</reference>
<keyword evidence="2" id="KW-0808">Transferase</keyword>
<organism evidence="5 6">
    <name type="scientific">Trapa natans</name>
    <name type="common">Water chestnut</name>
    <dbReference type="NCBI Taxonomy" id="22666"/>
    <lineage>
        <taxon>Eukaryota</taxon>
        <taxon>Viridiplantae</taxon>
        <taxon>Streptophyta</taxon>
        <taxon>Embryophyta</taxon>
        <taxon>Tracheophyta</taxon>
        <taxon>Spermatophyta</taxon>
        <taxon>Magnoliopsida</taxon>
        <taxon>eudicotyledons</taxon>
        <taxon>Gunneridae</taxon>
        <taxon>Pentapetalae</taxon>
        <taxon>rosids</taxon>
        <taxon>malvids</taxon>
        <taxon>Myrtales</taxon>
        <taxon>Lythraceae</taxon>
        <taxon>Trapa</taxon>
    </lineage>
</organism>
<protein>
    <recommendedName>
        <fullName evidence="4">Neprosin activation peptide domain-containing protein</fullName>
    </recommendedName>
</protein>
<dbReference type="InterPro" id="IPR029063">
    <property type="entry name" value="SAM-dependent_MTases_sf"/>
</dbReference>